<dbReference type="PANTHER" id="PTHR30572">
    <property type="entry name" value="MEMBRANE COMPONENT OF TRANSPORTER-RELATED"/>
    <property type="match status" value="1"/>
</dbReference>
<evidence type="ECO:0000256" key="1">
    <source>
        <dbReference type="ARBA" id="ARBA00004651"/>
    </source>
</evidence>
<feature type="transmembrane region" description="Helical" evidence="7">
    <location>
        <begin position="21"/>
        <end position="45"/>
    </location>
</feature>
<evidence type="ECO:0000259" key="9">
    <source>
        <dbReference type="Pfam" id="PF12704"/>
    </source>
</evidence>
<organism evidence="10 11">
    <name type="scientific">Campylobacter rectus</name>
    <name type="common">Wolinella recta</name>
    <dbReference type="NCBI Taxonomy" id="203"/>
    <lineage>
        <taxon>Bacteria</taxon>
        <taxon>Pseudomonadati</taxon>
        <taxon>Campylobacterota</taxon>
        <taxon>Epsilonproteobacteria</taxon>
        <taxon>Campylobacterales</taxon>
        <taxon>Campylobacteraceae</taxon>
        <taxon>Campylobacter</taxon>
    </lineage>
</organism>
<evidence type="ECO:0000256" key="6">
    <source>
        <dbReference type="ARBA" id="ARBA00038076"/>
    </source>
</evidence>
<dbReference type="PROSITE" id="PS51257">
    <property type="entry name" value="PROKAR_LIPOPROTEIN"/>
    <property type="match status" value="1"/>
</dbReference>
<keyword evidence="5 7" id="KW-0472">Membrane</keyword>
<keyword evidence="3 7" id="KW-0812">Transmembrane</keyword>
<dbReference type="Pfam" id="PF12704">
    <property type="entry name" value="MacB_PCD"/>
    <property type="match status" value="1"/>
</dbReference>
<dbReference type="RefSeq" id="WP_002945295.1">
    <property type="nucleotide sequence ID" value="NZ_CP012543.1"/>
</dbReference>
<dbReference type="InterPro" id="IPR050250">
    <property type="entry name" value="Macrolide_Exporter_MacB"/>
</dbReference>
<dbReference type="Proteomes" id="UP000502377">
    <property type="component" value="Chromosome"/>
</dbReference>
<dbReference type="Pfam" id="PF02687">
    <property type="entry name" value="FtsX"/>
    <property type="match status" value="1"/>
</dbReference>
<evidence type="ECO:0000256" key="7">
    <source>
        <dbReference type="SAM" id="Phobius"/>
    </source>
</evidence>
<gene>
    <name evidence="10" type="ORF">CRECT_0291</name>
</gene>
<dbReference type="GO" id="GO:0022857">
    <property type="term" value="F:transmembrane transporter activity"/>
    <property type="evidence" value="ECO:0007669"/>
    <property type="project" value="TreeGrafter"/>
</dbReference>
<feature type="transmembrane region" description="Helical" evidence="7">
    <location>
        <begin position="301"/>
        <end position="334"/>
    </location>
</feature>
<accession>A0A6G5QJW5</accession>
<dbReference type="GO" id="GO:0005886">
    <property type="term" value="C:plasma membrane"/>
    <property type="evidence" value="ECO:0007669"/>
    <property type="project" value="UniProtKB-SubCell"/>
</dbReference>
<evidence type="ECO:0000256" key="4">
    <source>
        <dbReference type="ARBA" id="ARBA00022989"/>
    </source>
</evidence>
<sequence>MIANKGFFYNVIFKSLRFGTARVGVIIVSILLGACVTAAFVNVYLDIDSKVTKELKSYGANVVFAPADPVSDAIDEAKFNEKIAKISSDKLIGQSGYLFTQVNIGPTTAIAMGVKFSDLTRVKPFLEVKEGQGITLDFDERNALIGTDLAKQSGFKVGDVIEVRQIGANAGEKVKIRGIVQDGDKEDSLLIISLSLAQKIANEPNTLNYAEAVVTGKFDYISELGKSLSDEQISVKPVAKISKSEGLILDKIKLLMALVSFVILLITSMCVNTTLSAILFSRSKEIALLRALGASKKNVLNLFGVETFVTAFAAALAGAILGYGLAQILGYAIFDSSIDFRFMSIPIAMVISLVFAGVASIYPIKRALENNMADILRGE</sequence>
<evidence type="ECO:0000256" key="2">
    <source>
        <dbReference type="ARBA" id="ARBA00022475"/>
    </source>
</evidence>
<evidence type="ECO:0000313" key="10">
    <source>
        <dbReference type="EMBL" id="QCD45988.1"/>
    </source>
</evidence>
<dbReference type="AlphaFoldDB" id="A0A6G5QJW5"/>
<reference evidence="10 11" key="1">
    <citation type="submission" date="2016-07" db="EMBL/GenBank/DDBJ databases">
        <title>Comparative genomics of the Campylobacter concisus group.</title>
        <authorList>
            <person name="Miller W.G."/>
            <person name="Yee E."/>
            <person name="Chapman M.H."/>
            <person name="Huynh S."/>
            <person name="Bono J.L."/>
            <person name="On S.L.W."/>
            <person name="StLeger J."/>
            <person name="Foster G."/>
            <person name="Parker C.T."/>
        </authorList>
    </citation>
    <scope>NUCLEOTIDE SEQUENCE [LARGE SCALE GENOMIC DNA]</scope>
    <source>
        <strain evidence="10 11">ATCC 33238</strain>
    </source>
</reference>
<name>A0A6G5QJW5_CAMRE</name>
<dbReference type="InterPro" id="IPR003838">
    <property type="entry name" value="ABC3_permease_C"/>
</dbReference>
<dbReference type="EMBL" id="CP012543">
    <property type="protein sequence ID" value="QCD45988.1"/>
    <property type="molecule type" value="Genomic_DNA"/>
</dbReference>
<dbReference type="PANTHER" id="PTHR30572:SF4">
    <property type="entry name" value="ABC TRANSPORTER PERMEASE YTRF"/>
    <property type="match status" value="1"/>
</dbReference>
<evidence type="ECO:0000259" key="8">
    <source>
        <dbReference type="Pfam" id="PF02687"/>
    </source>
</evidence>
<keyword evidence="2" id="KW-1003">Cell membrane</keyword>
<keyword evidence="4 7" id="KW-1133">Transmembrane helix</keyword>
<feature type="domain" description="ABC3 transporter permease C-terminal" evidence="8">
    <location>
        <begin position="258"/>
        <end position="369"/>
    </location>
</feature>
<proteinExistence type="inferred from homology"/>
<feature type="domain" description="MacB-like periplasmic core" evidence="9">
    <location>
        <begin position="27"/>
        <end position="201"/>
    </location>
</feature>
<evidence type="ECO:0000256" key="3">
    <source>
        <dbReference type="ARBA" id="ARBA00022692"/>
    </source>
</evidence>
<evidence type="ECO:0000313" key="11">
    <source>
        <dbReference type="Proteomes" id="UP000502377"/>
    </source>
</evidence>
<evidence type="ECO:0000256" key="5">
    <source>
        <dbReference type="ARBA" id="ARBA00023136"/>
    </source>
</evidence>
<protein>
    <submittedName>
        <fullName evidence="10">Ferrirhodotorulic acid ABC transporter, permease protein</fullName>
    </submittedName>
</protein>
<comment type="subcellular location">
    <subcellularLocation>
        <location evidence="1">Cell membrane</location>
        <topology evidence="1">Multi-pass membrane protein</topology>
    </subcellularLocation>
</comment>
<feature type="transmembrane region" description="Helical" evidence="7">
    <location>
        <begin position="254"/>
        <end position="280"/>
    </location>
</feature>
<dbReference type="KEGG" id="crx:CRECT_0291"/>
<comment type="similarity">
    <text evidence="6">Belongs to the ABC-4 integral membrane protein family.</text>
</comment>
<dbReference type="InterPro" id="IPR025857">
    <property type="entry name" value="MacB_PCD"/>
</dbReference>
<feature type="transmembrane region" description="Helical" evidence="7">
    <location>
        <begin position="340"/>
        <end position="362"/>
    </location>
</feature>